<gene>
    <name evidence="5" type="ORF">KD146_11205</name>
</gene>
<dbReference type="Proteomes" id="UP000678281">
    <property type="component" value="Unassembled WGS sequence"/>
</dbReference>
<evidence type="ECO:0000259" key="4">
    <source>
        <dbReference type="PROSITE" id="PS50995"/>
    </source>
</evidence>
<proteinExistence type="predicted"/>
<dbReference type="EMBL" id="JAGXTP010000001">
    <property type="protein sequence ID" value="MBS3849264.1"/>
    <property type="molecule type" value="Genomic_DNA"/>
</dbReference>
<dbReference type="Pfam" id="PF12802">
    <property type="entry name" value="MarR_2"/>
    <property type="match status" value="1"/>
</dbReference>
<dbReference type="InterPro" id="IPR036388">
    <property type="entry name" value="WH-like_DNA-bd_sf"/>
</dbReference>
<feature type="domain" description="HTH marR-type" evidence="4">
    <location>
        <begin position="6"/>
        <end position="141"/>
    </location>
</feature>
<protein>
    <submittedName>
        <fullName evidence="5">MarR family transcriptional regulator</fullName>
    </submittedName>
</protein>
<evidence type="ECO:0000256" key="2">
    <source>
        <dbReference type="ARBA" id="ARBA00023125"/>
    </source>
</evidence>
<keyword evidence="3" id="KW-0804">Transcription</keyword>
<dbReference type="PANTHER" id="PTHR42756:SF1">
    <property type="entry name" value="TRANSCRIPTIONAL REPRESSOR OF EMRAB OPERON"/>
    <property type="match status" value="1"/>
</dbReference>
<keyword evidence="2" id="KW-0238">DNA-binding</keyword>
<dbReference type="SUPFAM" id="SSF46785">
    <property type="entry name" value="Winged helix' DNA-binding domain"/>
    <property type="match status" value="1"/>
</dbReference>
<organism evidence="5 6">
    <name type="scientific">Devosia litorisediminis</name>
    <dbReference type="NCBI Taxonomy" id="2829817"/>
    <lineage>
        <taxon>Bacteria</taxon>
        <taxon>Pseudomonadati</taxon>
        <taxon>Pseudomonadota</taxon>
        <taxon>Alphaproteobacteria</taxon>
        <taxon>Hyphomicrobiales</taxon>
        <taxon>Devosiaceae</taxon>
        <taxon>Devosia</taxon>
    </lineage>
</organism>
<accession>A0A942IE54</accession>
<dbReference type="InterPro" id="IPR000835">
    <property type="entry name" value="HTH_MarR-typ"/>
</dbReference>
<sequence length="163" mass="17886">MGVALENRTKVALTAMRKILRTTELNSKRLMQETGLTPSQLIFMQLLDDEREQTAGYVAGRMGITQATTTALLQKLEALGMIQRRKGETDRRQVWLSLTDAGRKVLTIAPDGVHARFQEQFAALDDWEQAMLIASLERVAALLGNEDQAAAAVLDATAALSSD</sequence>
<dbReference type="AlphaFoldDB" id="A0A942IE54"/>
<evidence type="ECO:0000313" key="5">
    <source>
        <dbReference type="EMBL" id="MBS3849264.1"/>
    </source>
</evidence>
<dbReference type="PROSITE" id="PS50995">
    <property type="entry name" value="HTH_MARR_2"/>
    <property type="match status" value="1"/>
</dbReference>
<keyword evidence="1" id="KW-0805">Transcription regulation</keyword>
<dbReference type="GO" id="GO:0003677">
    <property type="term" value="F:DNA binding"/>
    <property type="evidence" value="ECO:0007669"/>
    <property type="project" value="UniProtKB-KW"/>
</dbReference>
<reference evidence="5" key="1">
    <citation type="submission" date="2021-04" db="EMBL/GenBank/DDBJ databases">
        <title>Devosia litorisediminis sp. nov., isolated from a sand dune.</title>
        <authorList>
            <person name="Park S."/>
            <person name="Yoon J.-H."/>
        </authorList>
    </citation>
    <scope>NUCLEOTIDE SEQUENCE</scope>
    <source>
        <strain evidence="5">BSSL-BM10</strain>
    </source>
</reference>
<evidence type="ECO:0000256" key="3">
    <source>
        <dbReference type="ARBA" id="ARBA00023163"/>
    </source>
</evidence>
<dbReference type="PANTHER" id="PTHR42756">
    <property type="entry name" value="TRANSCRIPTIONAL REGULATOR, MARR"/>
    <property type="match status" value="1"/>
</dbReference>
<dbReference type="SMART" id="SM00347">
    <property type="entry name" value="HTH_MARR"/>
    <property type="match status" value="1"/>
</dbReference>
<dbReference type="Gene3D" id="1.10.10.10">
    <property type="entry name" value="Winged helix-like DNA-binding domain superfamily/Winged helix DNA-binding domain"/>
    <property type="match status" value="1"/>
</dbReference>
<evidence type="ECO:0000256" key="1">
    <source>
        <dbReference type="ARBA" id="ARBA00023015"/>
    </source>
</evidence>
<dbReference type="GO" id="GO:0003700">
    <property type="term" value="F:DNA-binding transcription factor activity"/>
    <property type="evidence" value="ECO:0007669"/>
    <property type="project" value="InterPro"/>
</dbReference>
<comment type="caution">
    <text evidence="5">The sequence shown here is derived from an EMBL/GenBank/DDBJ whole genome shotgun (WGS) entry which is preliminary data.</text>
</comment>
<keyword evidence="6" id="KW-1185">Reference proteome</keyword>
<name>A0A942IE54_9HYPH</name>
<evidence type="ECO:0000313" key="6">
    <source>
        <dbReference type="Proteomes" id="UP000678281"/>
    </source>
</evidence>
<dbReference type="InterPro" id="IPR036390">
    <property type="entry name" value="WH_DNA-bd_sf"/>
</dbReference>
<dbReference type="RefSeq" id="WP_212658750.1">
    <property type="nucleotide sequence ID" value="NZ_JAGXTP010000001.1"/>
</dbReference>
<dbReference type="PRINTS" id="PR00598">
    <property type="entry name" value="HTHMARR"/>
</dbReference>